<evidence type="ECO:0000259" key="2">
    <source>
        <dbReference type="Pfam" id="PF12680"/>
    </source>
</evidence>
<feature type="chain" id="PRO_5026788536" evidence="1">
    <location>
        <begin position="23"/>
        <end position="187"/>
    </location>
</feature>
<feature type="signal peptide" evidence="1">
    <location>
        <begin position="1"/>
        <end position="22"/>
    </location>
</feature>
<dbReference type="EMBL" id="JAABOP010000006">
    <property type="protein sequence ID" value="NER11697.1"/>
    <property type="molecule type" value="Genomic_DNA"/>
</dbReference>
<sequence length="187" mass="20230">MRTLFFTLAVAGVFALSACKQSAPEEQMTPAEAPDYAAFDAKVAIIEAFYKAHEAENLETLANLLSDTLQWSPPQYNGNQWLGKDDLLAALKGYHENFDDIRFTPGVITANNTAGAYWSGSVFPESTATTLSTNIRVYGTWNATHTETGKPTGVKFYSLITVNDAGKIASASDYFDVNGLAVQIAAE</sequence>
<dbReference type="PROSITE" id="PS51257">
    <property type="entry name" value="PROKAR_LIPOPROTEIN"/>
    <property type="match status" value="1"/>
</dbReference>
<dbReference type="Proteomes" id="UP000468443">
    <property type="component" value="Unassembled WGS sequence"/>
</dbReference>
<reference evidence="3 4" key="1">
    <citation type="submission" date="2020-01" db="EMBL/GenBank/DDBJ databases">
        <title>Muriicola jejuensis KCTC 22299.</title>
        <authorList>
            <person name="Wang G."/>
        </authorList>
    </citation>
    <scope>NUCLEOTIDE SEQUENCE [LARGE SCALE GENOMIC DNA]</scope>
    <source>
        <strain evidence="3 4">KCTC 22299</strain>
    </source>
</reference>
<keyword evidence="1" id="KW-0732">Signal</keyword>
<protein>
    <submittedName>
        <fullName evidence="3">Nuclear transport factor 2 family protein</fullName>
    </submittedName>
</protein>
<feature type="domain" description="SnoaL-like" evidence="2">
    <location>
        <begin position="46"/>
        <end position="170"/>
    </location>
</feature>
<dbReference type="Gene3D" id="3.10.450.50">
    <property type="match status" value="1"/>
</dbReference>
<gene>
    <name evidence="3" type="ORF">GWK09_14290</name>
</gene>
<organism evidence="3 4">
    <name type="scientific">Muriicola jejuensis</name>
    <dbReference type="NCBI Taxonomy" id="504488"/>
    <lineage>
        <taxon>Bacteria</taxon>
        <taxon>Pseudomonadati</taxon>
        <taxon>Bacteroidota</taxon>
        <taxon>Flavobacteriia</taxon>
        <taxon>Flavobacteriales</taxon>
        <taxon>Flavobacteriaceae</taxon>
        <taxon>Muriicola</taxon>
    </lineage>
</organism>
<evidence type="ECO:0000313" key="3">
    <source>
        <dbReference type="EMBL" id="NER11697.1"/>
    </source>
</evidence>
<evidence type="ECO:0000256" key="1">
    <source>
        <dbReference type="SAM" id="SignalP"/>
    </source>
</evidence>
<name>A0A6P0UFA6_9FLAO</name>
<dbReference type="Pfam" id="PF12680">
    <property type="entry name" value="SnoaL_2"/>
    <property type="match status" value="1"/>
</dbReference>
<keyword evidence="4" id="KW-1185">Reference proteome</keyword>
<proteinExistence type="predicted"/>
<dbReference type="RefSeq" id="WP_163694152.1">
    <property type="nucleotide sequence ID" value="NZ_FXTW01000005.1"/>
</dbReference>
<comment type="caution">
    <text evidence="3">The sequence shown here is derived from an EMBL/GenBank/DDBJ whole genome shotgun (WGS) entry which is preliminary data.</text>
</comment>
<dbReference type="SUPFAM" id="SSF54427">
    <property type="entry name" value="NTF2-like"/>
    <property type="match status" value="1"/>
</dbReference>
<dbReference type="AlphaFoldDB" id="A0A6P0UFA6"/>
<dbReference type="InterPro" id="IPR037401">
    <property type="entry name" value="SnoaL-like"/>
</dbReference>
<accession>A0A6P0UFA6</accession>
<dbReference type="InterPro" id="IPR032710">
    <property type="entry name" value="NTF2-like_dom_sf"/>
</dbReference>
<evidence type="ECO:0000313" key="4">
    <source>
        <dbReference type="Proteomes" id="UP000468443"/>
    </source>
</evidence>